<dbReference type="Proteomes" id="UP001145114">
    <property type="component" value="Unassembled WGS sequence"/>
</dbReference>
<dbReference type="EMBL" id="JAMZIH010005257">
    <property type="protein sequence ID" value="KAJ1675549.1"/>
    <property type="molecule type" value="Genomic_DNA"/>
</dbReference>
<evidence type="ECO:0000313" key="1">
    <source>
        <dbReference type="EMBL" id="KAJ1675549.1"/>
    </source>
</evidence>
<gene>
    <name evidence="1" type="primary">LTN1</name>
    <name evidence="1" type="ORF">EV182_001050</name>
</gene>
<protein>
    <submittedName>
        <fullName evidence="1">Listerin E3 ubiquitin protein ligase 1</fullName>
        <ecNumber evidence="1">2.3.2.27</ecNumber>
    </submittedName>
</protein>
<keyword evidence="1" id="KW-0808">Transferase</keyword>
<evidence type="ECO:0000313" key="2">
    <source>
        <dbReference type="Proteomes" id="UP001145114"/>
    </source>
</evidence>
<dbReference type="EC" id="2.3.2.27" evidence="1"/>
<comment type="caution">
    <text evidence="1">The sequence shown here is derived from an EMBL/GenBank/DDBJ whole genome shotgun (WGS) entry which is preliminary data.</text>
</comment>
<accession>A0ACC1HNN2</accession>
<keyword evidence="1" id="KW-0012">Acyltransferase</keyword>
<sequence>MGGGNKQRQPRVKGNLNQAATLLGTDTAAINAFKVNPALAFSQFGSAAAAQGGGRLNWSQSHDGTPNSQESPAPRTASGADGRSLNCKSQQLSPSSSEASISDIDGELASLLKRLTKQDAQTRLKAIKEVSAYVEGRDAKQLNGMLLAWPSPYRRHIIDIDRRVRGEVAKVHYQLVTKMGKRLAPRLKEVIGPWVLGFFDQSREVASYSRMAFEDAFSPSRREEVFAYCLDDLAEFIRSNLHDELPDTLSDPRFLDKDQRQSKYEQVVACSFRGLGKVFDLLNKDTLEKRTLCEPLQAILGDQRTWKFASSSSSLVRSV</sequence>
<proteinExistence type="predicted"/>
<keyword evidence="2" id="KW-1185">Reference proteome</keyword>
<organism evidence="1 2">
    <name type="scientific">Spiromyces aspiralis</name>
    <dbReference type="NCBI Taxonomy" id="68401"/>
    <lineage>
        <taxon>Eukaryota</taxon>
        <taxon>Fungi</taxon>
        <taxon>Fungi incertae sedis</taxon>
        <taxon>Zoopagomycota</taxon>
        <taxon>Kickxellomycotina</taxon>
        <taxon>Kickxellomycetes</taxon>
        <taxon>Kickxellales</taxon>
        <taxon>Kickxellaceae</taxon>
        <taxon>Spiromyces</taxon>
    </lineage>
</organism>
<reference evidence="1" key="1">
    <citation type="submission" date="2022-06" db="EMBL/GenBank/DDBJ databases">
        <title>Phylogenomic reconstructions and comparative analyses of Kickxellomycotina fungi.</title>
        <authorList>
            <person name="Reynolds N.K."/>
            <person name="Stajich J.E."/>
            <person name="Barry K."/>
            <person name="Grigoriev I.V."/>
            <person name="Crous P."/>
            <person name="Smith M.E."/>
        </authorList>
    </citation>
    <scope>NUCLEOTIDE SEQUENCE</scope>
    <source>
        <strain evidence="1">RSA 2271</strain>
    </source>
</reference>
<name>A0ACC1HNN2_9FUNG</name>